<dbReference type="EMBL" id="CP012677">
    <property type="protein sequence ID" value="ALE92365.1"/>
    <property type="molecule type" value="Genomic_DNA"/>
</dbReference>
<sequence length="89" mass="9701">MNSAQTINRITSEDDDLGQASVRELIVLLALAEDEHRNTANPRRIAALIRREQAIVMALHRNGLTATGPDNPQLPGQSTPPPVENLVVK</sequence>
<feature type="compositionally biased region" description="Polar residues" evidence="1">
    <location>
        <begin position="64"/>
        <end position="77"/>
    </location>
</feature>
<feature type="region of interest" description="Disordered" evidence="1">
    <location>
        <begin position="63"/>
        <end position="89"/>
    </location>
</feature>
<proteinExistence type="predicted"/>
<gene>
    <name evidence="2" type="ORF">AOC05_08610</name>
</gene>
<dbReference type="Proteomes" id="UP000062833">
    <property type="component" value="Chromosome"/>
</dbReference>
<evidence type="ECO:0000256" key="1">
    <source>
        <dbReference type="SAM" id="MobiDB-lite"/>
    </source>
</evidence>
<name>A0A0M3UG28_9MICC</name>
<evidence type="ECO:0000313" key="2">
    <source>
        <dbReference type="EMBL" id="ALE92365.1"/>
    </source>
</evidence>
<keyword evidence="3" id="KW-1185">Reference proteome</keyword>
<reference evidence="3" key="1">
    <citation type="submission" date="2015-09" db="EMBL/GenBank/DDBJ databases">
        <title>Complete genome of Arthrobacter alpinus strain R3.8.</title>
        <authorList>
            <person name="See-Too W.S."/>
            <person name="Chan K.G."/>
        </authorList>
    </citation>
    <scope>NUCLEOTIDE SEQUENCE [LARGE SCALE GENOMIC DNA]</scope>
    <source>
        <strain evidence="3">R3.8</strain>
    </source>
</reference>
<dbReference type="PATRIC" id="fig|656366.3.peg.1866"/>
<evidence type="ECO:0000313" key="3">
    <source>
        <dbReference type="Proteomes" id="UP000062833"/>
    </source>
</evidence>
<accession>A0A0M3UG28</accession>
<protein>
    <submittedName>
        <fullName evidence="2">Uncharacterized protein</fullName>
    </submittedName>
</protein>
<dbReference type="KEGG" id="aaq:AOC05_08610"/>
<organism evidence="2 3">
    <name type="scientific">Arthrobacter alpinus</name>
    <dbReference type="NCBI Taxonomy" id="656366"/>
    <lineage>
        <taxon>Bacteria</taxon>
        <taxon>Bacillati</taxon>
        <taxon>Actinomycetota</taxon>
        <taxon>Actinomycetes</taxon>
        <taxon>Micrococcales</taxon>
        <taxon>Micrococcaceae</taxon>
        <taxon>Arthrobacter</taxon>
    </lineage>
</organism>
<dbReference type="AlphaFoldDB" id="A0A0M3UG28"/>
<dbReference type="OrthoDB" id="4950245at2"/>